<dbReference type="InterPro" id="IPR001544">
    <property type="entry name" value="Aminotrans_IV"/>
</dbReference>
<dbReference type="eggNOG" id="COG0115">
    <property type="taxonomic scope" value="Bacteria"/>
</dbReference>
<keyword evidence="3" id="KW-0663">Pyridoxal phosphate</keyword>
<dbReference type="InterPro" id="IPR043132">
    <property type="entry name" value="BCAT-like_C"/>
</dbReference>
<organism evidence="4 5">
    <name type="scientific">Thermosynechococcus vestitus (strain NIES-2133 / IAM M-273 / BP-1)</name>
    <dbReference type="NCBI Taxonomy" id="197221"/>
    <lineage>
        <taxon>Bacteria</taxon>
        <taxon>Bacillati</taxon>
        <taxon>Cyanobacteriota</taxon>
        <taxon>Cyanophyceae</taxon>
        <taxon>Acaryochloridales</taxon>
        <taxon>Thermosynechococcaceae</taxon>
        <taxon>Thermosynechococcus</taxon>
    </lineage>
</organism>
<dbReference type="InterPro" id="IPR050571">
    <property type="entry name" value="Class-IV_PLP-Dep_Aminotrnsfr"/>
</dbReference>
<dbReference type="CDD" id="cd01558">
    <property type="entry name" value="D-AAT_like"/>
    <property type="match status" value="1"/>
</dbReference>
<comment type="cofactor">
    <cofactor evidence="1">
        <name>pyridoxal 5'-phosphate</name>
        <dbReference type="ChEBI" id="CHEBI:597326"/>
    </cofactor>
</comment>
<dbReference type="GO" id="GO:0008483">
    <property type="term" value="F:transaminase activity"/>
    <property type="evidence" value="ECO:0007669"/>
    <property type="project" value="UniProtKB-KW"/>
</dbReference>
<evidence type="ECO:0000256" key="2">
    <source>
        <dbReference type="ARBA" id="ARBA00009320"/>
    </source>
</evidence>
<dbReference type="KEGG" id="tel:tll2043"/>
<dbReference type="STRING" id="197221.gene:10748652"/>
<sequence>MLLCNLDGVITPEASISVLDRGFLYGDSVYEVIRTYRGIPFALPEHLARLRASAAYLYMRLPWSDEYITQEVQRTLAAAPAGEYYIRIVVTRGGDRRIGLLPEPTTQPRLLIVLMGIPPEPTLSEQGIRLAIPKRQRTSTAALDPAAKTGNYLNNILALLEAQQAGFEDALLLNAQGQITEATTSNFWIVRGGVVETPPTTVGMLHGITRGTLLQIVADLGIPHREVILTPQDLAEASEGFLSSSVRLLMPIRQVNEVIFPACPGPVTQQLWRELLAVMEKAVAAA</sequence>
<dbReference type="EnsemblBacteria" id="BAC09595">
    <property type="protein sequence ID" value="BAC09595"/>
    <property type="gene ID" value="BAC09595"/>
</dbReference>
<keyword evidence="5" id="KW-1185">Reference proteome</keyword>
<dbReference type="EMBL" id="BA000039">
    <property type="protein sequence ID" value="BAC09595.1"/>
    <property type="molecule type" value="Genomic_DNA"/>
</dbReference>
<dbReference type="FunFam" id="3.20.10.10:FF:000002">
    <property type="entry name" value="D-alanine aminotransferase"/>
    <property type="match status" value="1"/>
</dbReference>
<evidence type="ECO:0000313" key="5">
    <source>
        <dbReference type="Proteomes" id="UP000000440"/>
    </source>
</evidence>
<dbReference type="Pfam" id="PF01063">
    <property type="entry name" value="Aminotran_4"/>
    <property type="match status" value="1"/>
</dbReference>
<dbReference type="AlphaFoldDB" id="Q8DHB6"/>
<evidence type="ECO:0000313" key="4">
    <source>
        <dbReference type="EMBL" id="BAC09595.1"/>
    </source>
</evidence>
<accession>Q8DHB6</accession>
<dbReference type="GO" id="GO:0008652">
    <property type="term" value="P:amino acid biosynthetic process"/>
    <property type="evidence" value="ECO:0007669"/>
    <property type="project" value="UniProtKB-ARBA"/>
</dbReference>
<dbReference type="PATRIC" id="fig|197221.4.peg.2138"/>
<dbReference type="Gene3D" id="3.20.10.10">
    <property type="entry name" value="D-amino Acid Aminotransferase, subunit A, domain 2"/>
    <property type="match status" value="1"/>
</dbReference>
<comment type="similarity">
    <text evidence="2">Belongs to the class-IV pyridoxal-phosphate-dependent aminotransferase family.</text>
</comment>
<dbReference type="Proteomes" id="UP000000440">
    <property type="component" value="Chromosome"/>
</dbReference>
<dbReference type="RefSeq" id="WP_011057878.1">
    <property type="nucleotide sequence ID" value="NC_004113.1"/>
</dbReference>
<reference evidence="4 5" key="1">
    <citation type="journal article" date="2002" name="DNA Res.">
        <title>Complete genome structure of the thermophilic cyanobacterium Thermosynechococcus elongatus BP-1.</title>
        <authorList>
            <person name="Nakamura Y."/>
            <person name="Kaneko T."/>
            <person name="Sato S."/>
            <person name="Ikeuchi M."/>
            <person name="Katoh H."/>
            <person name="Sasamoto S."/>
            <person name="Watanabe A."/>
            <person name="Iriguchi M."/>
            <person name="Kawashima K."/>
            <person name="Kimura T."/>
            <person name="Kishida Y."/>
            <person name="Kiyokawa C."/>
            <person name="Kohara M."/>
            <person name="Matsumoto M."/>
            <person name="Matsuno A."/>
            <person name="Nakazaki N."/>
            <person name="Shimpo S."/>
            <person name="Sugimoto M."/>
            <person name="Takeuchi C."/>
            <person name="Yamada M."/>
            <person name="Tabata S."/>
        </authorList>
    </citation>
    <scope>NUCLEOTIDE SEQUENCE [LARGE SCALE GENOMIC DNA]</scope>
    <source>
        <strain evidence="5">IAM M-273 / NIES-2133 / BP-1</strain>
    </source>
</reference>
<name>Q8DHB6_THEVB</name>
<dbReference type="InterPro" id="IPR043131">
    <property type="entry name" value="BCAT-like_N"/>
</dbReference>
<evidence type="ECO:0000256" key="3">
    <source>
        <dbReference type="ARBA" id="ARBA00022898"/>
    </source>
</evidence>
<keyword evidence="4" id="KW-0032">Aminotransferase</keyword>
<dbReference type="PANTHER" id="PTHR42743">
    <property type="entry name" value="AMINO-ACID AMINOTRANSFERASE"/>
    <property type="match status" value="1"/>
</dbReference>
<dbReference type="PANTHER" id="PTHR42743:SF11">
    <property type="entry name" value="AMINODEOXYCHORISMATE LYASE"/>
    <property type="match status" value="1"/>
</dbReference>
<keyword evidence="4" id="KW-0808">Transferase</keyword>
<proteinExistence type="inferred from homology"/>
<dbReference type="InterPro" id="IPR036038">
    <property type="entry name" value="Aminotransferase-like"/>
</dbReference>
<dbReference type="GO" id="GO:0046394">
    <property type="term" value="P:carboxylic acid biosynthetic process"/>
    <property type="evidence" value="ECO:0007669"/>
    <property type="project" value="UniProtKB-ARBA"/>
</dbReference>
<protein>
    <submittedName>
        <fullName evidence="4">Branched-chain amino acid aminotransferase</fullName>
    </submittedName>
</protein>
<gene>
    <name evidence="4" type="ordered locus">tll2043</name>
</gene>
<evidence type="ECO:0000256" key="1">
    <source>
        <dbReference type="ARBA" id="ARBA00001933"/>
    </source>
</evidence>
<dbReference type="SUPFAM" id="SSF56752">
    <property type="entry name" value="D-aminoacid aminotransferase-like PLP-dependent enzymes"/>
    <property type="match status" value="1"/>
</dbReference>
<dbReference type="Gene3D" id="3.30.470.10">
    <property type="match status" value="1"/>
</dbReference>